<evidence type="ECO:0000256" key="7">
    <source>
        <dbReference type="PROSITE-ProRule" id="PRU00104"/>
    </source>
</evidence>
<dbReference type="InterPro" id="IPR035983">
    <property type="entry name" value="Hect_E3_ubiquitin_ligase"/>
</dbReference>
<dbReference type="InterPro" id="IPR044611">
    <property type="entry name" value="E3A/B/C-like"/>
</dbReference>
<dbReference type="FunFam" id="3.30.2160.10:FF:000002">
    <property type="entry name" value="Putative Ubiquitin-protein ligase E3C"/>
    <property type="match status" value="1"/>
</dbReference>
<keyword evidence="11" id="KW-1185">Reference proteome</keyword>
<comment type="function">
    <text evidence="5">Probable E3 ubiquitin-protein ligase which mediates ubiquitination and subsequent proteasomal degradation of target proteins.</text>
</comment>
<evidence type="ECO:0000256" key="1">
    <source>
        <dbReference type="ARBA" id="ARBA00000885"/>
    </source>
</evidence>
<organism evidence="10 11">
    <name type="scientific">Acorus calamus</name>
    <name type="common">Sweet flag</name>
    <dbReference type="NCBI Taxonomy" id="4465"/>
    <lineage>
        <taxon>Eukaryota</taxon>
        <taxon>Viridiplantae</taxon>
        <taxon>Streptophyta</taxon>
        <taxon>Embryophyta</taxon>
        <taxon>Tracheophyta</taxon>
        <taxon>Spermatophyta</taxon>
        <taxon>Magnoliopsida</taxon>
        <taxon>Liliopsida</taxon>
        <taxon>Acoraceae</taxon>
        <taxon>Acorus</taxon>
    </lineage>
</organism>
<dbReference type="GO" id="GO:0061630">
    <property type="term" value="F:ubiquitin protein ligase activity"/>
    <property type="evidence" value="ECO:0007669"/>
    <property type="project" value="UniProtKB-EC"/>
</dbReference>
<dbReference type="GO" id="GO:0006511">
    <property type="term" value="P:ubiquitin-dependent protein catabolic process"/>
    <property type="evidence" value="ECO:0007669"/>
    <property type="project" value="TreeGrafter"/>
</dbReference>
<dbReference type="AlphaFoldDB" id="A0AAV9EV04"/>
<dbReference type="Pfam" id="PF00632">
    <property type="entry name" value="HECT"/>
    <property type="match status" value="1"/>
</dbReference>
<comment type="caution">
    <text evidence="7">Lacks conserved residue(s) required for the propagation of feature annotation.</text>
</comment>
<keyword evidence="4 7" id="KW-0833">Ubl conjugation pathway</keyword>
<dbReference type="InterPro" id="IPR000569">
    <property type="entry name" value="HECT_dom"/>
</dbReference>
<dbReference type="SMART" id="SM00119">
    <property type="entry name" value="HECTc"/>
    <property type="match status" value="1"/>
</dbReference>
<dbReference type="GO" id="GO:0000209">
    <property type="term" value="P:protein polyubiquitination"/>
    <property type="evidence" value="ECO:0007669"/>
    <property type="project" value="InterPro"/>
</dbReference>
<accession>A0AAV9EV04</accession>
<evidence type="ECO:0000256" key="3">
    <source>
        <dbReference type="ARBA" id="ARBA00022679"/>
    </source>
</evidence>
<protein>
    <recommendedName>
        <fullName evidence="2">HECT-type E3 ubiquitin transferase</fullName>
        <ecNumber evidence="2">2.3.2.26</ecNumber>
    </recommendedName>
</protein>
<dbReference type="PANTHER" id="PTHR45700:SF6">
    <property type="entry name" value="E3 UBIQUITIN-PROTEIN LIGASE UPL6"/>
    <property type="match status" value="1"/>
</dbReference>
<feature type="compositionally biased region" description="Basic and acidic residues" evidence="8">
    <location>
        <begin position="8"/>
        <end position="26"/>
    </location>
</feature>
<dbReference type="Gene3D" id="3.90.1750.10">
    <property type="entry name" value="Hect, E3 ligase catalytic domains"/>
    <property type="match status" value="1"/>
</dbReference>
<proteinExistence type="inferred from homology"/>
<dbReference type="SUPFAM" id="SSF56204">
    <property type="entry name" value="Hect, E3 ligase catalytic domain"/>
    <property type="match status" value="1"/>
</dbReference>
<evidence type="ECO:0000313" key="11">
    <source>
        <dbReference type="Proteomes" id="UP001180020"/>
    </source>
</evidence>
<reference evidence="10" key="2">
    <citation type="submission" date="2023-06" db="EMBL/GenBank/DDBJ databases">
        <authorList>
            <person name="Ma L."/>
            <person name="Liu K.-W."/>
            <person name="Li Z."/>
            <person name="Hsiao Y.-Y."/>
            <person name="Qi Y."/>
            <person name="Fu T."/>
            <person name="Tang G."/>
            <person name="Zhang D."/>
            <person name="Sun W.-H."/>
            <person name="Liu D.-K."/>
            <person name="Li Y."/>
            <person name="Chen G.-Z."/>
            <person name="Liu X.-D."/>
            <person name="Liao X.-Y."/>
            <person name="Jiang Y.-T."/>
            <person name="Yu X."/>
            <person name="Hao Y."/>
            <person name="Huang J."/>
            <person name="Zhao X.-W."/>
            <person name="Ke S."/>
            <person name="Chen Y.-Y."/>
            <person name="Wu W.-L."/>
            <person name="Hsu J.-L."/>
            <person name="Lin Y.-F."/>
            <person name="Huang M.-D."/>
            <person name="Li C.-Y."/>
            <person name="Huang L."/>
            <person name="Wang Z.-W."/>
            <person name="Zhao X."/>
            <person name="Zhong W.-Y."/>
            <person name="Peng D.-H."/>
            <person name="Ahmad S."/>
            <person name="Lan S."/>
            <person name="Zhang J.-S."/>
            <person name="Tsai W.-C."/>
            <person name="Van De Peer Y."/>
            <person name="Liu Z.-J."/>
        </authorList>
    </citation>
    <scope>NUCLEOTIDE SEQUENCE</scope>
    <source>
        <strain evidence="10">CP</strain>
        <tissue evidence="10">Leaves</tissue>
    </source>
</reference>
<dbReference type="EC" id="2.3.2.26" evidence="2"/>
<comment type="similarity">
    <text evidence="6">Belongs to the UPL family.</text>
</comment>
<comment type="caution">
    <text evidence="10">The sequence shown here is derived from an EMBL/GenBank/DDBJ whole genome shotgun (WGS) entry which is preliminary data.</text>
</comment>
<reference evidence="10" key="1">
    <citation type="journal article" date="2023" name="Nat. Commun.">
        <title>Diploid and tetraploid genomes of Acorus and the evolution of monocots.</title>
        <authorList>
            <person name="Ma L."/>
            <person name="Liu K.W."/>
            <person name="Li Z."/>
            <person name="Hsiao Y.Y."/>
            <person name="Qi Y."/>
            <person name="Fu T."/>
            <person name="Tang G.D."/>
            <person name="Zhang D."/>
            <person name="Sun W.H."/>
            <person name="Liu D.K."/>
            <person name="Li Y."/>
            <person name="Chen G.Z."/>
            <person name="Liu X.D."/>
            <person name="Liao X.Y."/>
            <person name="Jiang Y.T."/>
            <person name="Yu X."/>
            <person name="Hao Y."/>
            <person name="Huang J."/>
            <person name="Zhao X.W."/>
            <person name="Ke S."/>
            <person name="Chen Y.Y."/>
            <person name="Wu W.L."/>
            <person name="Hsu J.L."/>
            <person name="Lin Y.F."/>
            <person name="Huang M.D."/>
            <person name="Li C.Y."/>
            <person name="Huang L."/>
            <person name="Wang Z.W."/>
            <person name="Zhao X."/>
            <person name="Zhong W.Y."/>
            <person name="Peng D.H."/>
            <person name="Ahmad S."/>
            <person name="Lan S."/>
            <person name="Zhang J.S."/>
            <person name="Tsai W.C."/>
            <person name="Van de Peer Y."/>
            <person name="Liu Z.J."/>
        </authorList>
    </citation>
    <scope>NUCLEOTIDE SEQUENCE</scope>
    <source>
        <strain evidence="10">CP</strain>
    </source>
</reference>
<evidence type="ECO:0000256" key="4">
    <source>
        <dbReference type="ARBA" id="ARBA00022786"/>
    </source>
</evidence>
<gene>
    <name evidence="10" type="primary">UPL6</name>
    <name evidence="10" type="ORF">QJS10_CPA05g00155</name>
</gene>
<evidence type="ECO:0000256" key="5">
    <source>
        <dbReference type="ARBA" id="ARBA00057703"/>
    </source>
</evidence>
<sequence>MFFSGDSSARKRVDLGGRSTKERDRKKLLEETHLERKRRMEFRQRNAAALTFQRILRGRSVVRAERRRMREEFRARYGDRCQNVDRERLKDQLPMSPKFSTMPAVILQEAVCTLIDPNLPWLCSVVGYLYQKKTYSLLREIILTGTAFSTQLSKHYVHQILQFVHTDDKLLPDDSGEFPGYACLLGNLLETAEAVLSQPSFTFDVALDFAAVLTFLLEELPPLKASVGKRSTLGDDEMYVDEESVVLNLDLERQISDAIDSKLPQQLVNALFRDVSLVAYPPSGGSFGADAAAVAAICGFLHVTFNILPLARYMTGLAYKTELVPVLWNFIKKCHENQQWPSWSKLIKSLSGDVPGWLLPLSVFCPVYKHMLMIVDNEDFYEQEKPLSLMDIRCLVIILKQALWQLLWLNPSKFPALEKSTINLLSSKKLSSEFIQYKVKNVVSELLSQLEDWNSRKPFTSASDFHVQEAIGENFISQASTENNKVSDVLKQAPFLVPFTSRVGAAKGECCGDSQTSTGPQGYEIALEIGLLLHFSGLEEIVSKVSPEEEVMEQRWKSNKGTSKIIRRDRIFEDAFSQLGALSEEDLRETIRISFINEFGEEEAGIDGGGIFKDFMENITREAFNVQYGLFKETPNHLLYPNPGSGLIHEQHLDFFKFLGIIIGKAMFEGILVDIPFATFFLSKLKQKSNYLNDLPSLDPELYRHLLFLKNFKGDVSELELYFVVINNEYGEQTESELLPGGKDRRVTNDNVRLFIHLVAEYRLNYQIRNQSSYFSRGFQLLIQKEWIDLFNEHELQLLISGSSEHMDLDDLRSNANYSGGYHPCPDI</sequence>
<dbReference type="Gene3D" id="3.30.2160.10">
    <property type="entry name" value="Hect, E3 ligase catalytic domain"/>
    <property type="match status" value="1"/>
</dbReference>
<evidence type="ECO:0000256" key="6">
    <source>
        <dbReference type="ARBA" id="ARBA00061247"/>
    </source>
</evidence>
<evidence type="ECO:0000313" key="10">
    <source>
        <dbReference type="EMBL" id="KAK1317157.1"/>
    </source>
</evidence>
<name>A0AAV9EV04_ACOCL</name>
<keyword evidence="3" id="KW-0808">Transferase</keyword>
<dbReference type="Proteomes" id="UP001180020">
    <property type="component" value="Unassembled WGS sequence"/>
</dbReference>
<dbReference type="PROSITE" id="PS50237">
    <property type="entry name" value="HECT"/>
    <property type="match status" value="1"/>
</dbReference>
<feature type="domain" description="HECT" evidence="9">
    <location>
        <begin position="583"/>
        <end position="822"/>
    </location>
</feature>
<evidence type="ECO:0000256" key="2">
    <source>
        <dbReference type="ARBA" id="ARBA00012485"/>
    </source>
</evidence>
<evidence type="ECO:0000259" key="9">
    <source>
        <dbReference type="PROSITE" id="PS50237"/>
    </source>
</evidence>
<feature type="region of interest" description="Disordered" evidence="8">
    <location>
        <begin position="1"/>
        <end position="26"/>
    </location>
</feature>
<comment type="catalytic activity">
    <reaction evidence="1">
        <text>S-ubiquitinyl-[E2 ubiquitin-conjugating enzyme]-L-cysteine + [acceptor protein]-L-lysine = [E2 ubiquitin-conjugating enzyme]-L-cysteine + N(6)-ubiquitinyl-[acceptor protein]-L-lysine.</text>
        <dbReference type="EC" id="2.3.2.26"/>
    </reaction>
</comment>
<dbReference type="EMBL" id="JAUJYO010000005">
    <property type="protein sequence ID" value="KAK1317157.1"/>
    <property type="molecule type" value="Genomic_DNA"/>
</dbReference>
<dbReference type="PANTHER" id="PTHR45700">
    <property type="entry name" value="UBIQUITIN-PROTEIN LIGASE E3C"/>
    <property type="match status" value="1"/>
</dbReference>
<evidence type="ECO:0000256" key="8">
    <source>
        <dbReference type="SAM" id="MobiDB-lite"/>
    </source>
</evidence>